<name>A0AAE0N2R0_9PEZI</name>
<dbReference type="Proteomes" id="UP001285441">
    <property type="component" value="Unassembled WGS sequence"/>
</dbReference>
<keyword evidence="1" id="KW-0812">Transmembrane</keyword>
<keyword evidence="1" id="KW-1133">Transmembrane helix</keyword>
<keyword evidence="1" id="KW-0472">Membrane</keyword>
<dbReference type="AlphaFoldDB" id="A0AAE0N2R0"/>
<reference evidence="2" key="2">
    <citation type="submission" date="2023-06" db="EMBL/GenBank/DDBJ databases">
        <authorList>
            <consortium name="Lawrence Berkeley National Laboratory"/>
            <person name="Haridas S."/>
            <person name="Hensen N."/>
            <person name="Bonometti L."/>
            <person name="Westerberg I."/>
            <person name="Brannstrom I.O."/>
            <person name="Guillou S."/>
            <person name="Cros-Aarteil S."/>
            <person name="Calhoun S."/>
            <person name="Kuo A."/>
            <person name="Mondo S."/>
            <person name="Pangilinan J."/>
            <person name="Riley R."/>
            <person name="LaButti K."/>
            <person name="Andreopoulos B."/>
            <person name="Lipzen A."/>
            <person name="Chen C."/>
            <person name="Yanf M."/>
            <person name="Daum C."/>
            <person name="Ng V."/>
            <person name="Clum A."/>
            <person name="Steindorff A."/>
            <person name="Ohm R."/>
            <person name="Martin F."/>
            <person name="Silar P."/>
            <person name="Natvig D."/>
            <person name="Lalanne C."/>
            <person name="Gautier V."/>
            <person name="Ament-velasquez S.L."/>
            <person name="Kruys A."/>
            <person name="Hutchinson M.I."/>
            <person name="Powell A.J."/>
            <person name="Barry K."/>
            <person name="Miller A.N."/>
            <person name="Grigoriev I.V."/>
            <person name="Debuchy R."/>
            <person name="Gladieux P."/>
            <person name="Thoren M.H."/>
            <person name="Johannesson H."/>
        </authorList>
    </citation>
    <scope>NUCLEOTIDE SEQUENCE</scope>
    <source>
        <strain evidence="2">CBS 232.78</strain>
    </source>
</reference>
<evidence type="ECO:0000313" key="3">
    <source>
        <dbReference type="Proteomes" id="UP001285441"/>
    </source>
</evidence>
<keyword evidence="3" id="KW-1185">Reference proteome</keyword>
<protein>
    <submittedName>
        <fullName evidence="2">Uncharacterized protein</fullName>
    </submittedName>
</protein>
<evidence type="ECO:0000313" key="2">
    <source>
        <dbReference type="EMBL" id="KAK3368577.1"/>
    </source>
</evidence>
<reference evidence="2" key="1">
    <citation type="journal article" date="2023" name="Mol. Phylogenet. Evol.">
        <title>Genome-scale phylogeny and comparative genomics of the fungal order Sordariales.</title>
        <authorList>
            <person name="Hensen N."/>
            <person name="Bonometti L."/>
            <person name="Westerberg I."/>
            <person name="Brannstrom I.O."/>
            <person name="Guillou S."/>
            <person name="Cros-Aarteil S."/>
            <person name="Calhoun S."/>
            <person name="Haridas S."/>
            <person name="Kuo A."/>
            <person name="Mondo S."/>
            <person name="Pangilinan J."/>
            <person name="Riley R."/>
            <person name="LaButti K."/>
            <person name="Andreopoulos B."/>
            <person name="Lipzen A."/>
            <person name="Chen C."/>
            <person name="Yan M."/>
            <person name="Daum C."/>
            <person name="Ng V."/>
            <person name="Clum A."/>
            <person name="Steindorff A."/>
            <person name="Ohm R.A."/>
            <person name="Martin F."/>
            <person name="Silar P."/>
            <person name="Natvig D.O."/>
            <person name="Lalanne C."/>
            <person name="Gautier V."/>
            <person name="Ament-Velasquez S.L."/>
            <person name="Kruys A."/>
            <person name="Hutchinson M.I."/>
            <person name="Powell A.J."/>
            <person name="Barry K."/>
            <person name="Miller A.N."/>
            <person name="Grigoriev I.V."/>
            <person name="Debuchy R."/>
            <person name="Gladieux P."/>
            <person name="Hiltunen Thoren M."/>
            <person name="Johannesson H."/>
        </authorList>
    </citation>
    <scope>NUCLEOTIDE SEQUENCE</scope>
    <source>
        <strain evidence="2">CBS 232.78</strain>
    </source>
</reference>
<gene>
    <name evidence="2" type="ORF">B0H63DRAFT_488743</name>
</gene>
<organism evidence="2 3">
    <name type="scientific">Podospora didyma</name>
    <dbReference type="NCBI Taxonomy" id="330526"/>
    <lineage>
        <taxon>Eukaryota</taxon>
        <taxon>Fungi</taxon>
        <taxon>Dikarya</taxon>
        <taxon>Ascomycota</taxon>
        <taxon>Pezizomycotina</taxon>
        <taxon>Sordariomycetes</taxon>
        <taxon>Sordariomycetidae</taxon>
        <taxon>Sordariales</taxon>
        <taxon>Podosporaceae</taxon>
        <taxon>Podospora</taxon>
    </lineage>
</organism>
<sequence length="67" mass="7421">MIKLPRRFAMLLVADSLLPVWAEFISVAVKLKVRLLCSQPTPAVGSLAAGICPCCMLLLLPRHTRYQ</sequence>
<feature type="transmembrane region" description="Helical" evidence="1">
    <location>
        <begin position="41"/>
        <end position="60"/>
    </location>
</feature>
<evidence type="ECO:0000256" key="1">
    <source>
        <dbReference type="SAM" id="Phobius"/>
    </source>
</evidence>
<proteinExistence type="predicted"/>
<dbReference type="EMBL" id="JAULSW010000010">
    <property type="protein sequence ID" value="KAK3368577.1"/>
    <property type="molecule type" value="Genomic_DNA"/>
</dbReference>
<comment type="caution">
    <text evidence="2">The sequence shown here is derived from an EMBL/GenBank/DDBJ whole genome shotgun (WGS) entry which is preliminary data.</text>
</comment>
<accession>A0AAE0N2R0</accession>